<evidence type="ECO:0000313" key="1">
    <source>
        <dbReference type="EMBL" id="KAK8858312.1"/>
    </source>
</evidence>
<evidence type="ECO:0000313" key="2">
    <source>
        <dbReference type="Proteomes" id="UP001470230"/>
    </source>
</evidence>
<comment type="caution">
    <text evidence="1">The sequence shown here is derived from an EMBL/GenBank/DDBJ whole genome shotgun (WGS) entry which is preliminary data.</text>
</comment>
<reference evidence="1 2" key="1">
    <citation type="submission" date="2024-04" db="EMBL/GenBank/DDBJ databases">
        <title>Tritrichomonas musculus Genome.</title>
        <authorList>
            <person name="Alves-Ferreira E."/>
            <person name="Grigg M."/>
            <person name="Lorenzi H."/>
            <person name="Galac M."/>
        </authorList>
    </citation>
    <scope>NUCLEOTIDE SEQUENCE [LARGE SCALE GENOMIC DNA]</scope>
    <source>
        <strain evidence="1 2">EAF2021</strain>
    </source>
</reference>
<proteinExistence type="predicted"/>
<dbReference type="EMBL" id="JAPFFF010000019">
    <property type="protein sequence ID" value="KAK8858312.1"/>
    <property type="molecule type" value="Genomic_DNA"/>
</dbReference>
<protein>
    <submittedName>
        <fullName evidence="1">Uncharacterized protein</fullName>
    </submittedName>
</protein>
<name>A0ABR2I7X1_9EUKA</name>
<accession>A0ABR2I7X1</accession>
<organism evidence="1 2">
    <name type="scientific">Tritrichomonas musculus</name>
    <dbReference type="NCBI Taxonomy" id="1915356"/>
    <lineage>
        <taxon>Eukaryota</taxon>
        <taxon>Metamonada</taxon>
        <taxon>Parabasalia</taxon>
        <taxon>Tritrichomonadida</taxon>
        <taxon>Tritrichomonadidae</taxon>
        <taxon>Tritrichomonas</taxon>
    </lineage>
</organism>
<dbReference type="Proteomes" id="UP001470230">
    <property type="component" value="Unassembled WGS sequence"/>
</dbReference>
<sequence length="1444" mass="165390">MLRLTQKDYNFFLLCSFIKTPPPDSTKLVKAVQTFRSKLSLKWLDLVLEDENPVECLKYVWLVLFKISTHEDATVRVSVYNAIGGLLFTMLPFSPHHIMNSFSEATQEYKITTRASICIVSSFLYICHFISPSDLEDFVTNTPVIPHFGVDVSSFIQYIPKFVRLMKPLDVQFHKVLLRSLLSSFGRKPNHDFVKSVVSLVALNPEVLIKDLMEFIISNSLNQTILAIGPQILLNDNIFELLSENYISQFLDASLSVLSNTESILSDFEQACGTLSILCNRYKGEKLENLKEKIKKNTLQDDGLTLKEYPKHFNRLLLQLPTPIEDLQINPNDLNSIKCAKINALVNYARKTDDRKPVLLMLSKLNDFTPSGDVLTSLINSMQPLFPLLLQKNFDVENFRKENKILSDLLRSILIRNDMTWLQKVSVLNLLLSIGIDLGNKLIEDFESIVIPLILEFACSPQNELSSVATSTLGQFVNLNNVSVVKSFLWSVNYFDPMSALPFIVILNIIADSLGHEELTEFCGIVCELIIFYPNEPEIAGNAFNFLEKCHFYEDVPNAVISACIDWITRLYLSITQNSSKVSSPLKNEPLTPLISTVETDVVASDLLDIRFKLLPLLYCYKFFISLKGILSPYCLLFTKELTRIFPDAIIPTLLNIPLANIKSDFAEMPEMICSILKSAKTLETASDCCEFLFNFASNECLLSQKDLVQFFVKNPKVVDGKYLYQFYRFLMKVNPSKSDELLSIITGKLDDVNLAIFEMKLGTFSIEKFKKFRETIKFEDWPEAVLHFFKEHSKLSSEESTEKENDFDFMEELNDEQLALLDFPHFSFFFHNKERFIVDPQVYENYTKHHRHFLMKLEFHYVEKKFTFKPLEEAISKEPTFLTQILNSLNNNGQITATSDALVRSFFMHTKFRVTQKVIDDIIGQINSPQAATLLVQYTDKFKFTVTDEQFLSLIRSIQKVEYNESEFESFLIVVAKKLSKEKINEFEELLSDKKKTASCLDFPSSLKLWYDADNYLNELRSELFLNGEEVVIKSKKLRTFSKILSQSPKFDGNELFSFLSTVILPSIPTCSSSSKKLISILRVLNESVTLHKKEVPPQFLKELIEKITSLQSSSIPLVFHEFSMLFSVLFEISEQTELFTFCESFDKVVTKTAVFIVPQSVALSRYSDHLVSNRVTKSGLNDQLSIEIPSQRLHAIRAIDTLLNNRSYWPLMVQVLSNVVKTYQEFSNRPFFDQALVKFSTILSSDVNFESVRNVFTQKILPFFFVEPRQPSFAVFAEAASVATQQIAPPLTIYSSFIERIVKTKPIEPNAGHYYREFVQWLLKYEKDPVRRSDILLEELSVMQKIYAADPSIENSEGLIEAIHQPSEGIDVILLLFGKVAVLNISRLQIVVLIHKYYRNASQEERENCRAIFESLSDSYGPETAKAIKMVLDGKPFEAALC</sequence>
<keyword evidence="2" id="KW-1185">Reference proteome</keyword>
<gene>
    <name evidence="1" type="ORF">M9Y10_013415</name>
</gene>